<evidence type="ECO:0000313" key="3">
    <source>
        <dbReference type="EMBL" id="CUO28150.1"/>
    </source>
</evidence>
<dbReference type="Pfam" id="PF07508">
    <property type="entry name" value="Recombinase"/>
    <property type="match status" value="1"/>
</dbReference>
<dbReference type="AlphaFoldDB" id="A0A174DW96"/>
<evidence type="ECO:0000259" key="1">
    <source>
        <dbReference type="PROSITE" id="PS51736"/>
    </source>
</evidence>
<dbReference type="InterPro" id="IPR006119">
    <property type="entry name" value="Resolv_N"/>
</dbReference>
<dbReference type="GO" id="GO:0000150">
    <property type="term" value="F:DNA strand exchange activity"/>
    <property type="evidence" value="ECO:0007669"/>
    <property type="project" value="InterPro"/>
</dbReference>
<gene>
    <name evidence="3" type="ORF">ERS852411_01274</name>
</gene>
<dbReference type="EMBL" id="CYZT01000067">
    <property type="protein sequence ID" value="CUO28150.1"/>
    <property type="molecule type" value="Genomic_DNA"/>
</dbReference>
<evidence type="ECO:0000313" key="4">
    <source>
        <dbReference type="Proteomes" id="UP000095746"/>
    </source>
</evidence>
<feature type="domain" description="Recombinase" evidence="2">
    <location>
        <begin position="154"/>
        <end position="259"/>
    </location>
</feature>
<dbReference type="RefSeq" id="WP_021630480.1">
    <property type="nucleotide sequence ID" value="NZ_JADMOW010000010.1"/>
</dbReference>
<dbReference type="InterPro" id="IPR050639">
    <property type="entry name" value="SSR_resolvase"/>
</dbReference>
<dbReference type="InterPro" id="IPR036162">
    <property type="entry name" value="Resolvase-like_N_sf"/>
</dbReference>
<dbReference type="Proteomes" id="UP000095746">
    <property type="component" value="Unassembled WGS sequence"/>
</dbReference>
<dbReference type="InterPro" id="IPR011109">
    <property type="entry name" value="DNA_bind_recombinase_dom"/>
</dbReference>
<proteinExistence type="predicted"/>
<sequence>MKAVIYARYSSDSQREESIEGQLRECTEFAERNGITILRSYIDRALSARTADRPEFQNMIKDSEQKLFDVVLIWKLDRFSRDRYDSAHYKRILKKNGVKVVSVKENISDGPEGIILESMLEGYAEYYSAELSEKIQRGQKENALKGRNNGGGIPLGYLLGNEQKLVLDPVTAPIVREIFQRYADGEIVRTIVEDFNRRGLKTKNGKPFSPNSFNRILKNRKYIGEYQYQDVIILGGVPAILSDDLFYRVQARLEKNKRAPATAKADVDYLLTTKLFCGLCERMMIGESGTSHTGDKHYYYKCAGAKRKLGCKKKSAKKDFIERAAVVLTVNRVLKDEEIDRIADGILTLQASEDTTIPALKKQLADTERGIENMLNAIQQGVLTSSTKERLEALEMQRDDLKIAVLQAELQKHKYTKEQIASWIGQFKYGDVNSREYQKRIIDTFVNSLYLFDDRLVITYNFKGGTETITLKDVEAVYGSDLKAMSPPEKKDTTKVVSFFLCSIR</sequence>
<dbReference type="PANTHER" id="PTHR30461:SF23">
    <property type="entry name" value="DNA RECOMBINASE-RELATED"/>
    <property type="match status" value="1"/>
</dbReference>
<dbReference type="Pfam" id="PF13408">
    <property type="entry name" value="Zn_ribbon_recom"/>
    <property type="match status" value="1"/>
</dbReference>
<dbReference type="SUPFAM" id="SSF53041">
    <property type="entry name" value="Resolvase-like"/>
    <property type="match status" value="1"/>
</dbReference>
<name>A0A174DW96_FLAPL</name>
<dbReference type="PANTHER" id="PTHR30461">
    <property type="entry name" value="DNA-INVERTASE FROM LAMBDOID PROPHAGE"/>
    <property type="match status" value="1"/>
</dbReference>
<reference evidence="3 4" key="1">
    <citation type="submission" date="2015-09" db="EMBL/GenBank/DDBJ databases">
        <authorList>
            <consortium name="Pathogen Informatics"/>
        </authorList>
    </citation>
    <scope>NUCLEOTIDE SEQUENCE [LARGE SCALE GENOMIC DNA]</scope>
    <source>
        <strain evidence="3 4">2789STDY5608854</strain>
    </source>
</reference>
<dbReference type="Gene3D" id="3.90.1750.20">
    <property type="entry name" value="Putative Large Serine Recombinase, Chain B, Domain 2"/>
    <property type="match status" value="1"/>
</dbReference>
<organism evidence="3 4">
    <name type="scientific">Flavonifractor plautii</name>
    <name type="common">Fusobacterium plautii</name>
    <dbReference type="NCBI Taxonomy" id="292800"/>
    <lineage>
        <taxon>Bacteria</taxon>
        <taxon>Bacillati</taxon>
        <taxon>Bacillota</taxon>
        <taxon>Clostridia</taxon>
        <taxon>Eubacteriales</taxon>
        <taxon>Oscillospiraceae</taxon>
        <taxon>Flavonifractor</taxon>
    </lineage>
</organism>
<dbReference type="SMART" id="SM00857">
    <property type="entry name" value="Resolvase"/>
    <property type="match status" value="1"/>
</dbReference>
<dbReference type="InterPro" id="IPR025827">
    <property type="entry name" value="Zn_ribbon_recom_dom"/>
</dbReference>
<feature type="domain" description="Resolvase/invertase-type recombinase catalytic" evidence="1">
    <location>
        <begin position="2"/>
        <end position="146"/>
    </location>
</feature>
<dbReference type="Gene3D" id="3.40.50.1390">
    <property type="entry name" value="Resolvase, N-terminal catalytic domain"/>
    <property type="match status" value="1"/>
</dbReference>
<dbReference type="InterPro" id="IPR038109">
    <property type="entry name" value="DNA_bind_recomb_sf"/>
</dbReference>
<accession>A0A174DW96</accession>
<dbReference type="PROSITE" id="PS51736">
    <property type="entry name" value="RECOMBINASES_3"/>
    <property type="match status" value="1"/>
</dbReference>
<evidence type="ECO:0000259" key="2">
    <source>
        <dbReference type="PROSITE" id="PS51737"/>
    </source>
</evidence>
<dbReference type="GO" id="GO:0003677">
    <property type="term" value="F:DNA binding"/>
    <property type="evidence" value="ECO:0007669"/>
    <property type="project" value="InterPro"/>
</dbReference>
<dbReference type="CDD" id="cd00338">
    <property type="entry name" value="Ser_Recombinase"/>
    <property type="match status" value="1"/>
</dbReference>
<dbReference type="Pfam" id="PF00239">
    <property type="entry name" value="Resolvase"/>
    <property type="match status" value="1"/>
</dbReference>
<dbReference type="PROSITE" id="PS51737">
    <property type="entry name" value="RECOMBINASE_DNA_BIND"/>
    <property type="match status" value="1"/>
</dbReference>
<protein>
    <submittedName>
        <fullName evidence="3">Resolvase, N terminal domain</fullName>
    </submittedName>
</protein>